<evidence type="ECO:0000313" key="3">
    <source>
        <dbReference type="Proteomes" id="UP000822688"/>
    </source>
</evidence>
<dbReference type="Gene3D" id="3.40.50.150">
    <property type="entry name" value="Vaccinia Virus protein VP39"/>
    <property type="match status" value="1"/>
</dbReference>
<reference evidence="2" key="1">
    <citation type="submission" date="2020-06" db="EMBL/GenBank/DDBJ databases">
        <title>WGS assembly of Ceratodon purpureus strain R40.</title>
        <authorList>
            <person name="Carey S.B."/>
            <person name="Jenkins J."/>
            <person name="Shu S."/>
            <person name="Lovell J.T."/>
            <person name="Sreedasyam A."/>
            <person name="Maumus F."/>
            <person name="Tiley G.P."/>
            <person name="Fernandez-Pozo N."/>
            <person name="Barry K."/>
            <person name="Chen C."/>
            <person name="Wang M."/>
            <person name="Lipzen A."/>
            <person name="Daum C."/>
            <person name="Saski C.A."/>
            <person name="Payton A.C."/>
            <person name="Mcbreen J.C."/>
            <person name="Conrad R.E."/>
            <person name="Kollar L.M."/>
            <person name="Olsson S."/>
            <person name="Huttunen S."/>
            <person name="Landis J.B."/>
            <person name="Wickett N.J."/>
            <person name="Johnson M.G."/>
            <person name="Rensing S.A."/>
            <person name="Grimwood J."/>
            <person name="Schmutz J."/>
            <person name="Mcdaniel S.F."/>
        </authorList>
    </citation>
    <scope>NUCLEOTIDE SEQUENCE</scope>
    <source>
        <strain evidence="2">R40</strain>
    </source>
</reference>
<keyword evidence="1" id="KW-0472">Membrane</keyword>
<name>A0A8T0GPX4_CERPU</name>
<evidence type="ECO:0000313" key="2">
    <source>
        <dbReference type="EMBL" id="KAG0560637.1"/>
    </source>
</evidence>
<keyword evidence="1" id="KW-0812">Transmembrane</keyword>
<keyword evidence="3" id="KW-1185">Reference proteome</keyword>
<dbReference type="OrthoDB" id="9991036at2759"/>
<keyword evidence="1" id="KW-1133">Transmembrane helix</keyword>
<gene>
    <name evidence="2" type="ORF">KC19_9G001600</name>
</gene>
<protein>
    <submittedName>
        <fullName evidence="2">Uncharacterized protein</fullName>
    </submittedName>
</protein>
<organism evidence="2 3">
    <name type="scientific">Ceratodon purpureus</name>
    <name type="common">Fire moss</name>
    <name type="synonym">Dicranum purpureum</name>
    <dbReference type="NCBI Taxonomy" id="3225"/>
    <lineage>
        <taxon>Eukaryota</taxon>
        <taxon>Viridiplantae</taxon>
        <taxon>Streptophyta</taxon>
        <taxon>Embryophyta</taxon>
        <taxon>Bryophyta</taxon>
        <taxon>Bryophytina</taxon>
        <taxon>Bryopsida</taxon>
        <taxon>Dicranidae</taxon>
        <taxon>Pseudoditrichales</taxon>
        <taxon>Ditrichaceae</taxon>
        <taxon>Ceratodon</taxon>
    </lineage>
</organism>
<evidence type="ECO:0000256" key="1">
    <source>
        <dbReference type="SAM" id="Phobius"/>
    </source>
</evidence>
<accession>A0A8T0GPX4</accession>
<dbReference type="InterPro" id="IPR029063">
    <property type="entry name" value="SAM-dependent_MTases_sf"/>
</dbReference>
<feature type="transmembrane region" description="Helical" evidence="1">
    <location>
        <begin position="12"/>
        <end position="33"/>
    </location>
</feature>
<proteinExistence type="predicted"/>
<comment type="caution">
    <text evidence="2">The sequence shown here is derived from an EMBL/GenBank/DDBJ whole genome shotgun (WGS) entry which is preliminary data.</text>
</comment>
<dbReference type="Proteomes" id="UP000822688">
    <property type="component" value="Chromosome 9"/>
</dbReference>
<dbReference type="EMBL" id="CM026430">
    <property type="protein sequence ID" value="KAG0560637.1"/>
    <property type="molecule type" value="Genomic_DNA"/>
</dbReference>
<sequence>MKMANRSARGYSRHVFVVVILVVTVVFPLMALFSSPSEKPRLTPPVLPFQSSKLDGDSIGQVQFTDPRRLPIPDPVCDCKCKLKLESEEEEASAQETEERSKAFETIFTTDFWGGGESRSGPGSRIDYTVNVRKLIAHALKEYDVGHVLDAPCGDVNWQPLIEGFNSTRYTGYDIVPQIIQQNTERFRGWQNMDFARVDFVNTPIPINPDLIVCRDGIQHNTLKDGVRGFCNLEASRAKYLVTNWHTETGRGPVPDNDININIPFGGAYPINVFTHPFNFSMPEFFISEGLNGVNGDGKLVGVWKLPALWKGDGKRFQIPVSLSERVRGEVISIADVEAASRSV</sequence>
<dbReference type="AlphaFoldDB" id="A0A8T0GPX4"/>
<dbReference type="SUPFAM" id="SSF53335">
    <property type="entry name" value="S-adenosyl-L-methionine-dependent methyltransferases"/>
    <property type="match status" value="1"/>
</dbReference>